<name>A0A2K3YJU6_9STAP</name>
<dbReference type="RefSeq" id="WP_103358797.1">
    <property type="nucleotide sequence ID" value="NZ_CP113107.1"/>
</dbReference>
<feature type="transmembrane region" description="Helical" evidence="1">
    <location>
        <begin position="136"/>
        <end position="157"/>
    </location>
</feature>
<keyword evidence="1" id="KW-0472">Membrane</keyword>
<feature type="transmembrane region" description="Helical" evidence="1">
    <location>
        <begin position="219"/>
        <end position="238"/>
    </location>
</feature>
<keyword evidence="1" id="KW-1133">Transmembrane helix</keyword>
<feature type="transmembrane region" description="Helical" evidence="1">
    <location>
        <begin position="49"/>
        <end position="71"/>
    </location>
</feature>
<keyword evidence="1" id="KW-0812">Transmembrane</keyword>
<dbReference type="AlphaFoldDB" id="A0A2K3YJU6"/>
<feature type="transmembrane region" description="Helical" evidence="1">
    <location>
        <begin position="92"/>
        <end position="116"/>
    </location>
</feature>
<dbReference type="EMBL" id="PPRF01000076">
    <property type="protein sequence ID" value="PNZ25508.1"/>
    <property type="molecule type" value="Genomic_DNA"/>
</dbReference>
<dbReference type="Proteomes" id="UP000242752">
    <property type="component" value="Unassembled WGS sequence"/>
</dbReference>
<organism evidence="2 3">
    <name type="scientific">Staphylococcus rostri</name>
    <dbReference type="NCBI Taxonomy" id="522262"/>
    <lineage>
        <taxon>Bacteria</taxon>
        <taxon>Bacillati</taxon>
        <taxon>Bacillota</taxon>
        <taxon>Bacilli</taxon>
        <taxon>Bacillales</taxon>
        <taxon>Staphylococcaceae</taxon>
        <taxon>Staphylococcus</taxon>
    </lineage>
</organism>
<evidence type="ECO:0008006" key="4">
    <source>
        <dbReference type="Google" id="ProtNLM"/>
    </source>
</evidence>
<dbReference type="OrthoDB" id="2412131at2"/>
<protein>
    <recommendedName>
        <fullName evidence="4">ABC transporter permease</fullName>
    </recommendedName>
</protein>
<sequence>MNSMQLVKFDVLSILKSPLTYIAILLGAAPALMVTMIIVNQGHQVDADIILSALKWFFSIIGMLFVVKTITRDNGQGTIQLYLNSVRNRLHYLVAKTVSIALISVGITGVVLLITYLVQWSTKGADLATSTTWQLLAFYLLLFLIYGLLLFLINLFVQKPSLVFTLGIMLLLVYPIVTPFIPLIPQIGGKIMTALDYIPFGYLTAKTLGDTITFTTAQWIINIVSLVVLVIGNALLIMKKDI</sequence>
<feature type="transmembrane region" description="Helical" evidence="1">
    <location>
        <begin position="164"/>
        <end position="184"/>
    </location>
</feature>
<evidence type="ECO:0000256" key="1">
    <source>
        <dbReference type="SAM" id="Phobius"/>
    </source>
</evidence>
<evidence type="ECO:0000313" key="3">
    <source>
        <dbReference type="Proteomes" id="UP000242752"/>
    </source>
</evidence>
<feature type="transmembrane region" description="Helical" evidence="1">
    <location>
        <begin position="21"/>
        <end position="43"/>
    </location>
</feature>
<dbReference type="NCBIfam" id="NF047564">
    <property type="entry name" value="PSM_export_PmtD"/>
    <property type="match status" value="1"/>
</dbReference>
<reference evidence="2 3" key="1">
    <citation type="submission" date="2017-08" db="EMBL/GenBank/DDBJ databases">
        <title>Draft genome sequences of 64 type strains of genus Staph aureus.</title>
        <authorList>
            <person name="Cole K."/>
            <person name="Golubchik T."/>
            <person name="Russell J."/>
            <person name="Foster D."/>
            <person name="Llewelyn M."/>
            <person name="Wilson D."/>
            <person name="Crook D."/>
            <person name="Paul J."/>
        </authorList>
    </citation>
    <scope>NUCLEOTIDE SEQUENCE [LARGE SCALE GENOMIC DNA]</scope>
    <source>
        <strain evidence="2 3">DSM 21968</strain>
    </source>
</reference>
<keyword evidence="3" id="KW-1185">Reference proteome</keyword>
<gene>
    <name evidence="2" type="ORF">CD122_09805</name>
</gene>
<evidence type="ECO:0000313" key="2">
    <source>
        <dbReference type="EMBL" id="PNZ25508.1"/>
    </source>
</evidence>
<accession>A0A2K3YJU6</accession>
<comment type="caution">
    <text evidence="2">The sequence shown here is derived from an EMBL/GenBank/DDBJ whole genome shotgun (WGS) entry which is preliminary data.</text>
</comment>
<proteinExistence type="predicted"/>